<dbReference type="CDD" id="cd11078">
    <property type="entry name" value="CYP130-like"/>
    <property type="match status" value="1"/>
</dbReference>
<keyword evidence="4 8" id="KW-0479">Metal-binding</keyword>
<evidence type="ECO:0000313" key="10">
    <source>
        <dbReference type="Proteomes" id="UP000045782"/>
    </source>
</evidence>
<evidence type="ECO:0000313" key="9">
    <source>
        <dbReference type="EMBL" id="CPV58761.1"/>
    </source>
</evidence>
<name>A0A0U0ZPG7_9MYCO</name>
<dbReference type="SUPFAM" id="SSF48264">
    <property type="entry name" value="Cytochrome P450"/>
    <property type="match status" value="1"/>
</dbReference>
<evidence type="ECO:0000256" key="5">
    <source>
        <dbReference type="ARBA" id="ARBA00023002"/>
    </source>
</evidence>
<evidence type="ECO:0000256" key="3">
    <source>
        <dbReference type="ARBA" id="ARBA00022617"/>
    </source>
</evidence>
<protein>
    <submittedName>
        <fullName evidence="9">Probable cytochrome P450</fullName>
        <ecNumber evidence="9">1.14.-.-</ecNumber>
    </submittedName>
</protein>
<organism evidence="9 10">
    <name type="scientific">Mycobacteroides abscessus</name>
    <dbReference type="NCBI Taxonomy" id="36809"/>
    <lineage>
        <taxon>Bacteria</taxon>
        <taxon>Bacillati</taxon>
        <taxon>Actinomycetota</taxon>
        <taxon>Actinomycetes</taxon>
        <taxon>Mycobacteriales</taxon>
        <taxon>Mycobacteriaceae</taxon>
        <taxon>Mycobacteroides</taxon>
    </lineage>
</organism>
<dbReference type="GO" id="GO:0006707">
    <property type="term" value="P:cholesterol catabolic process"/>
    <property type="evidence" value="ECO:0007669"/>
    <property type="project" value="TreeGrafter"/>
</dbReference>
<keyword evidence="7 8" id="KW-0503">Monooxygenase</keyword>
<dbReference type="GO" id="GO:0008395">
    <property type="term" value="F:steroid hydroxylase activity"/>
    <property type="evidence" value="ECO:0007669"/>
    <property type="project" value="TreeGrafter"/>
</dbReference>
<dbReference type="PROSITE" id="PS00086">
    <property type="entry name" value="CYTOCHROME_P450"/>
    <property type="match status" value="1"/>
</dbReference>
<dbReference type="GO" id="GO:0005506">
    <property type="term" value="F:iron ion binding"/>
    <property type="evidence" value="ECO:0007669"/>
    <property type="project" value="InterPro"/>
</dbReference>
<dbReference type="Gene3D" id="1.10.630.10">
    <property type="entry name" value="Cytochrome P450"/>
    <property type="match status" value="1"/>
</dbReference>
<keyword evidence="6 8" id="KW-0408">Iron</keyword>
<evidence type="ECO:0000256" key="7">
    <source>
        <dbReference type="ARBA" id="ARBA00023033"/>
    </source>
</evidence>
<dbReference type="FunFam" id="1.10.630.10:FF:000018">
    <property type="entry name" value="Cytochrome P450 monooxygenase"/>
    <property type="match status" value="1"/>
</dbReference>
<evidence type="ECO:0000256" key="8">
    <source>
        <dbReference type="RuleBase" id="RU000461"/>
    </source>
</evidence>
<accession>A0A0U0ZPG7</accession>
<dbReference type="GO" id="GO:0020037">
    <property type="term" value="F:heme binding"/>
    <property type="evidence" value="ECO:0007669"/>
    <property type="project" value="InterPro"/>
</dbReference>
<gene>
    <name evidence="9" type="ORF">ERS075579_03025</name>
</gene>
<sequence length="409" mass="46342">MTAAETSAAPLVFDPYDYDFHEDPYPYYRRLRDEAPLYRNDDLKFWALSRHHDVLQGFRNSEALSNANGVSMDKASFGPHAKLVMSFLAMDDPEHLRLRTLVSKGFTPRRIRELEGQVVTLARTHLDRALTNASDRSFDFIAEYAGKLPMDVISELMGVPESDRTRIRELADGVMHREDGLADVPPEAIQASFDLMTYYIEMVRERRRRPTEDLTSALLQAEIDGDRLTDEEVLAFLFLMVIAGNETTTKLLANAVYWGHRNPDQLATVHADHDRIPLWVEESLRYDTSSQILARTVAEDMTVYDTKIPAGDILLLLPGSANRDDRVFDDADQYRIGREIGAKLVSFGSGAHFCLGAHLARMEAKVALTELFTRISGYEIDERNSVRVHSSNVRGFAHLPMTVQLREGH</sequence>
<reference evidence="9 10" key="1">
    <citation type="submission" date="2015-03" db="EMBL/GenBank/DDBJ databases">
        <authorList>
            <person name="Murphy D."/>
        </authorList>
    </citation>
    <scope>NUCLEOTIDE SEQUENCE [LARGE SCALE GENOMIC DNA]</scope>
    <source>
        <strain evidence="9 10">PAP088</strain>
    </source>
</reference>
<keyword evidence="5 8" id="KW-0560">Oxidoreductase</keyword>
<comment type="similarity">
    <text evidence="2 8">Belongs to the cytochrome P450 family.</text>
</comment>
<dbReference type="InterPro" id="IPR017972">
    <property type="entry name" value="Cyt_P450_CS"/>
</dbReference>
<evidence type="ECO:0000256" key="1">
    <source>
        <dbReference type="ARBA" id="ARBA00001971"/>
    </source>
</evidence>
<dbReference type="InterPro" id="IPR036396">
    <property type="entry name" value="Cyt_P450_sf"/>
</dbReference>
<keyword evidence="3 8" id="KW-0349">Heme</keyword>
<evidence type="ECO:0000256" key="6">
    <source>
        <dbReference type="ARBA" id="ARBA00023004"/>
    </source>
</evidence>
<dbReference type="Proteomes" id="UP000045782">
    <property type="component" value="Unassembled WGS sequence"/>
</dbReference>
<comment type="cofactor">
    <cofactor evidence="1">
        <name>heme</name>
        <dbReference type="ChEBI" id="CHEBI:30413"/>
    </cofactor>
</comment>
<dbReference type="EC" id="1.14.-.-" evidence="9"/>
<proteinExistence type="inferred from homology"/>
<dbReference type="Pfam" id="PF00067">
    <property type="entry name" value="p450"/>
    <property type="match status" value="1"/>
</dbReference>
<dbReference type="PANTHER" id="PTHR46696">
    <property type="entry name" value="P450, PUTATIVE (EUROFUNG)-RELATED"/>
    <property type="match status" value="1"/>
</dbReference>
<evidence type="ECO:0000256" key="4">
    <source>
        <dbReference type="ARBA" id="ARBA00022723"/>
    </source>
</evidence>
<dbReference type="PRINTS" id="PR00359">
    <property type="entry name" value="BP450"/>
</dbReference>
<dbReference type="InterPro" id="IPR002397">
    <property type="entry name" value="Cyt_P450_B"/>
</dbReference>
<dbReference type="RefSeq" id="WP_016893477.1">
    <property type="nucleotide sequence ID" value="NZ_CSWP01000006.1"/>
</dbReference>
<evidence type="ECO:0000256" key="2">
    <source>
        <dbReference type="ARBA" id="ARBA00010617"/>
    </source>
</evidence>
<dbReference type="EMBL" id="CSWP01000006">
    <property type="protein sequence ID" value="CPV58761.1"/>
    <property type="molecule type" value="Genomic_DNA"/>
</dbReference>
<dbReference type="PANTHER" id="PTHR46696:SF4">
    <property type="entry name" value="BIOTIN BIOSYNTHESIS CYTOCHROME P450"/>
    <property type="match status" value="1"/>
</dbReference>
<dbReference type="InterPro" id="IPR001128">
    <property type="entry name" value="Cyt_P450"/>
</dbReference>
<dbReference type="GO" id="GO:0036199">
    <property type="term" value="F:cholest-4-en-3-one 26-monooxygenase activity"/>
    <property type="evidence" value="ECO:0007669"/>
    <property type="project" value="TreeGrafter"/>
</dbReference>
<dbReference type="AlphaFoldDB" id="A0A0U0ZPG7"/>